<dbReference type="eggNOG" id="COG3763">
    <property type="taxonomic scope" value="Bacteria"/>
</dbReference>
<evidence type="ECO:0000256" key="4">
    <source>
        <dbReference type="ARBA" id="ARBA00022989"/>
    </source>
</evidence>
<proteinExistence type="inferred from homology"/>
<protein>
    <submittedName>
        <fullName evidence="7">Uncharacterized protein</fullName>
    </submittedName>
</protein>
<reference evidence="7 8" key="1">
    <citation type="journal article" date="2014" name="Genome Biol. Evol.">
        <title>Phylogenomics of "Candidatus Hepatoplasma crinochetorum," a Lineage of Mollicutes Associated with Noninsect Arthropods.</title>
        <authorList>
            <person name="Leclercq S."/>
            <person name="Dittmer J."/>
            <person name="Bouchon D."/>
            <person name="Cordaux R."/>
        </authorList>
    </citation>
    <scope>NUCLEOTIDE SEQUENCE [LARGE SCALE GENOMIC DNA]</scope>
    <source>
        <strain evidence="7 8">Av</strain>
    </source>
</reference>
<accession>W8GG47</accession>
<dbReference type="RefSeq" id="WP_025208843.1">
    <property type="nucleotide sequence ID" value="NZ_CP006932.1"/>
</dbReference>
<dbReference type="HOGENOM" id="CLU_180108_1_0_14"/>
<dbReference type="GO" id="GO:0016020">
    <property type="term" value="C:membrane"/>
    <property type="evidence" value="ECO:0007669"/>
    <property type="project" value="UniProtKB-SubCell"/>
</dbReference>
<evidence type="ECO:0000256" key="6">
    <source>
        <dbReference type="SAM" id="Phobius"/>
    </source>
</evidence>
<evidence type="ECO:0000256" key="1">
    <source>
        <dbReference type="ARBA" id="ARBA00004167"/>
    </source>
</evidence>
<dbReference type="AlphaFoldDB" id="W8GG47"/>
<feature type="transmembrane region" description="Helical" evidence="6">
    <location>
        <begin position="6"/>
        <end position="25"/>
    </location>
</feature>
<organism evidence="7 8">
    <name type="scientific">Candidatus Hepatoplasma crinochetorum Av</name>
    <dbReference type="NCBI Taxonomy" id="1427984"/>
    <lineage>
        <taxon>Bacteria</taxon>
        <taxon>Bacillati</taxon>
        <taxon>Mycoplasmatota</taxon>
        <taxon>Mollicutes</taxon>
        <taxon>Candidatus Hepatoplasmataceae</taxon>
        <taxon>Candidatus Hepatoplasma</taxon>
    </lineage>
</organism>
<sequence length="79" mass="9417">MAWEITAIVFICLFPITIFFTFYFTKKLIERQIKKNPPISEQQIRAMFQSMGRKPSEAQIRNTMNALKGKNKQTYKKRK</sequence>
<gene>
    <name evidence="7" type="ORF">X271_00448</name>
</gene>
<dbReference type="Pfam" id="PF03672">
    <property type="entry name" value="UPF0154"/>
    <property type="match status" value="1"/>
</dbReference>
<comment type="subcellular location">
    <subcellularLocation>
        <location evidence="1">Membrane</location>
        <topology evidence="1">Single-pass membrane protein</topology>
    </subcellularLocation>
</comment>
<keyword evidence="5 6" id="KW-0472">Membrane</keyword>
<dbReference type="KEGG" id="hcr:X271_00448"/>
<evidence type="ECO:0000256" key="5">
    <source>
        <dbReference type="ARBA" id="ARBA00023136"/>
    </source>
</evidence>
<name>W8GG47_9MOLU</name>
<evidence type="ECO:0000256" key="2">
    <source>
        <dbReference type="ARBA" id="ARBA00006694"/>
    </source>
</evidence>
<keyword evidence="8" id="KW-1185">Reference proteome</keyword>
<keyword evidence="3 6" id="KW-0812">Transmembrane</keyword>
<evidence type="ECO:0000256" key="3">
    <source>
        <dbReference type="ARBA" id="ARBA00022692"/>
    </source>
</evidence>
<evidence type="ECO:0000313" key="7">
    <source>
        <dbReference type="EMBL" id="AHK22553.1"/>
    </source>
</evidence>
<evidence type="ECO:0000313" key="8">
    <source>
        <dbReference type="Proteomes" id="UP000019450"/>
    </source>
</evidence>
<dbReference type="EMBL" id="CP006932">
    <property type="protein sequence ID" value="AHK22553.1"/>
    <property type="molecule type" value="Genomic_DNA"/>
</dbReference>
<dbReference type="OrthoDB" id="1769076at2"/>
<dbReference type="STRING" id="1427984.X271_00448"/>
<dbReference type="Proteomes" id="UP000019450">
    <property type="component" value="Chromosome"/>
</dbReference>
<comment type="similarity">
    <text evidence="2">Belongs to the UPF0154 family.</text>
</comment>
<dbReference type="InterPro" id="IPR005359">
    <property type="entry name" value="UPF0154"/>
</dbReference>
<keyword evidence="4 6" id="KW-1133">Transmembrane helix</keyword>